<dbReference type="EMBL" id="HBUF01067995">
    <property type="protein sequence ID" value="CAG6628455.1"/>
    <property type="molecule type" value="Transcribed_RNA"/>
</dbReference>
<feature type="chain" id="PRO_5036428656" evidence="4">
    <location>
        <begin position="26"/>
        <end position="258"/>
    </location>
</feature>
<dbReference type="EMBL" id="HBUF01561887">
    <property type="protein sequence ID" value="CAG6762783.1"/>
    <property type="molecule type" value="Transcribed_RNA"/>
</dbReference>
<feature type="signal peptide" evidence="4">
    <location>
        <begin position="1"/>
        <end position="25"/>
    </location>
</feature>
<dbReference type="InterPro" id="IPR038606">
    <property type="entry name" value="To_sf"/>
</dbReference>
<dbReference type="PANTHER" id="PTHR11008">
    <property type="entry name" value="PROTEIN TAKEOUT-LIKE PROTEIN"/>
    <property type="match status" value="1"/>
</dbReference>
<dbReference type="Gene3D" id="3.15.10.30">
    <property type="entry name" value="Haemolymph juvenile hormone binding protein"/>
    <property type="match status" value="1"/>
</dbReference>
<dbReference type="EMBL" id="HBUF01067988">
    <property type="protein sequence ID" value="CAG6628416.1"/>
    <property type="molecule type" value="Transcribed_RNA"/>
</dbReference>
<dbReference type="EMBL" id="HBUF01345433">
    <property type="protein sequence ID" value="CAG6708867.1"/>
    <property type="molecule type" value="Transcribed_RNA"/>
</dbReference>
<dbReference type="PANTHER" id="PTHR11008:SF41">
    <property type="entry name" value="RE70318P"/>
    <property type="match status" value="1"/>
</dbReference>
<comment type="similarity">
    <text evidence="3">Belongs to the TO family.</text>
</comment>
<dbReference type="EMBL" id="HBUF01345434">
    <property type="protein sequence ID" value="CAG6708868.1"/>
    <property type="molecule type" value="Transcribed_RNA"/>
</dbReference>
<dbReference type="EMBL" id="HBUF01237614">
    <property type="protein sequence ID" value="CAG6675701.1"/>
    <property type="molecule type" value="Transcribed_RNA"/>
</dbReference>
<dbReference type="EMBL" id="HBUF01067990">
    <property type="protein sequence ID" value="CAG6628428.1"/>
    <property type="molecule type" value="Transcribed_RNA"/>
</dbReference>
<name>A0A8D8T0G5_9HEMI</name>
<dbReference type="EMBL" id="HBUF01561886">
    <property type="protein sequence ID" value="CAG6762782.1"/>
    <property type="molecule type" value="Transcribed_RNA"/>
</dbReference>
<dbReference type="Pfam" id="PF06585">
    <property type="entry name" value="JHBP"/>
    <property type="match status" value="1"/>
</dbReference>
<dbReference type="EMBL" id="HBUF01237623">
    <property type="protein sequence ID" value="CAG6675714.1"/>
    <property type="molecule type" value="Transcribed_RNA"/>
</dbReference>
<keyword evidence="1 4" id="KW-0732">Signal</keyword>
<evidence type="ECO:0000256" key="3">
    <source>
        <dbReference type="ARBA" id="ARBA00060902"/>
    </source>
</evidence>
<dbReference type="EMBL" id="HBUF01067986">
    <property type="protein sequence ID" value="CAG6628406.1"/>
    <property type="molecule type" value="Transcribed_RNA"/>
</dbReference>
<dbReference type="EMBL" id="HBUF01067994">
    <property type="protein sequence ID" value="CAG6628449.1"/>
    <property type="molecule type" value="Transcribed_RNA"/>
</dbReference>
<dbReference type="FunFam" id="3.15.10.30:FF:000001">
    <property type="entry name" value="Takeout-like protein 1"/>
    <property type="match status" value="1"/>
</dbReference>
<proteinExistence type="inferred from homology"/>
<evidence type="ECO:0000256" key="1">
    <source>
        <dbReference type="ARBA" id="ARBA00022729"/>
    </source>
</evidence>
<dbReference type="EMBL" id="HBUF01237619">
    <property type="protein sequence ID" value="CAG6675706.1"/>
    <property type="molecule type" value="Transcribed_RNA"/>
</dbReference>
<dbReference type="EMBL" id="HBUF01561885">
    <property type="protein sequence ID" value="CAG6762781.1"/>
    <property type="molecule type" value="Transcribed_RNA"/>
</dbReference>
<evidence type="ECO:0000313" key="5">
    <source>
        <dbReference type="EMBL" id="CAG6675702.1"/>
    </source>
</evidence>
<dbReference type="EMBL" id="HBUF01237624">
    <property type="protein sequence ID" value="CAG6675715.1"/>
    <property type="molecule type" value="Transcribed_RNA"/>
</dbReference>
<dbReference type="SMART" id="SM00700">
    <property type="entry name" value="JHBP"/>
    <property type="match status" value="1"/>
</dbReference>
<dbReference type="EMBL" id="HBUF01345435">
    <property type="protein sequence ID" value="CAG6708869.1"/>
    <property type="molecule type" value="Transcribed_RNA"/>
</dbReference>
<dbReference type="EMBL" id="HBUF01237611">
    <property type="protein sequence ID" value="CAG6675698.1"/>
    <property type="molecule type" value="Transcribed_RNA"/>
</dbReference>
<dbReference type="EMBL" id="HBUF01237615">
    <property type="protein sequence ID" value="CAG6675702.1"/>
    <property type="molecule type" value="Transcribed_RNA"/>
</dbReference>
<dbReference type="GO" id="GO:0005615">
    <property type="term" value="C:extracellular space"/>
    <property type="evidence" value="ECO:0007669"/>
    <property type="project" value="TreeGrafter"/>
</dbReference>
<dbReference type="EMBL" id="HBUF01067997">
    <property type="protein sequence ID" value="CAG6628466.1"/>
    <property type="molecule type" value="Transcribed_RNA"/>
</dbReference>
<dbReference type="EMBL" id="HBUF01237625">
    <property type="protein sequence ID" value="CAG6675716.1"/>
    <property type="molecule type" value="Transcribed_RNA"/>
</dbReference>
<reference evidence="5" key="1">
    <citation type="submission" date="2021-05" db="EMBL/GenBank/DDBJ databases">
        <authorList>
            <person name="Alioto T."/>
            <person name="Alioto T."/>
            <person name="Gomez Garrido J."/>
        </authorList>
    </citation>
    <scope>NUCLEOTIDE SEQUENCE</scope>
</reference>
<dbReference type="GO" id="GO:0007623">
    <property type="term" value="P:circadian rhythm"/>
    <property type="evidence" value="ECO:0007669"/>
    <property type="project" value="UniProtKB-ARBA"/>
</dbReference>
<sequence>MKSAISLMILTITCFLVSLPSPTNAAKKFPFGKNTKSCHKSDPKLNECVKNAFNSMMSSLAKGVPQYGVVPLDPLLLKTFNVQQGKNGPIAIDLRFHDLNILGITSAKVKSVSTDLDKYKISLEADLDKPIVLDGMYKIKGNILVLPITGHGKSNLTLTNFRCHMAITGKPVDKSGKTHWEVEEFVFKLKASRLYVKLENLFNGDKALGDNMNKFLNDNWEILLAEMQPAFEANLAAAFKEITNRVFLKTPIDMIIPE</sequence>
<dbReference type="EMBL" id="HBUF01067996">
    <property type="protein sequence ID" value="CAG6628461.1"/>
    <property type="molecule type" value="Transcribed_RNA"/>
</dbReference>
<dbReference type="EMBL" id="HBUF01237617">
    <property type="protein sequence ID" value="CAG6675704.1"/>
    <property type="molecule type" value="Transcribed_RNA"/>
</dbReference>
<accession>A0A8D8T0G5</accession>
<dbReference type="EMBL" id="HBUF01067992">
    <property type="protein sequence ID" value="CAG6628439.1"/>
    <property type="molecule type" value="Transcribed_RNA"/>
</dbReference>
<evidence type="ECO:0000256" key="2">
    <source>
        <dbReference type="ARBA" id="ARBA00023108"/>
    </source>
</evidence>
<dbReference type="EMBL" id="HBUF01237612">
    <property type="protein sequence ID" value="CAG6675699.1"/>
    <property type="molecule type" value="Transcribed_RNA"/>
</dbReference>
<dbReference type="AlphaFoldDB" id="A0A8D8T0G5"/>
<evidence type="ECO:0000256" key="4">
    <source>
        <dbReference type="SAM" id="SignalP"/>
    </source>
</evidence>
<protein>
    <submittedName>
        <fullName evidence="5">Protein takeout</fullName>
    </submittedName>
</protein>
<dbReference type="InterPro" id="IPR010562">
    <property type="entry name" value="Haemolymph_juvenile_hormone-bd"/>
</dbReference>
<dbReference type="EMBL" id="HBUF01237618">
    <property type="protein sequence ID" value="CAG6675705.1"/>
    <property type="molecule type" value="Transcribed_RNA"/>
</dbReference>
<dbReference type="EMBL" id="HBUF01067989">
    <property type="protein sequence ID" value="CAG6628422.1"/>
    <property type="molecule type" value="Transcribed_RNA"/>
</dbReference>
<organism evidence="5">
    <name type="scientific">Cacopsylla melanoneura</name>
    <dbReference type="NCBI Taxonomy" id="428564"/>
    <lineage>
        <taxon>Eukaryota</taxon>
        <taxon>Metazoa</taxon>
        <taxon>Ecdysozoa</taxon>
        <taxon>Arthropoda</taxon>
        <taxon>Hexapoda</taxon>
        <taxon>Insecta</taxon>
        <taxon>Pterygota</taxon>
        <taxon>Neoptera</taxon>
        <taxon>Paraneoptera</taxon>
        <taxon>Hemiptera</taxon>
        <taxon>Sternorrhyncha</taxon>
        <taxon>Psylloidea</taxon>
        <taxon>Psyllidae</taxon>
        <taxon>Psyllinae</taxon>
        <taxon>Cacopsylla</taxon>
    </lineage>
</organism>
<keyword evidence="2" id="KW-0090">Biological rhythms</keyword>